<dbReference type="PANTHER" id="PTHR21461:SF59">
    <property type="entry name" value="GLYCOSYLTRANSFERASE FAMILY 92 PROTEIN"/>
    <property type="match status" value="1"/>
</dbReference>
<evidence type="ECO:0000313" key="10">
    <source>
        <dbReference type="Proteomes" id="UP001152747"/>
    </source>
</evidence>
<gene>
    <name evidence="9" type="ORF">CAMP_LOCUS13083</name>
</gene>
<protein>
    <recommendedName>
        <fullName evidence="8">Glycosyltransferase family 92 protein</fullName>
        <ecNumber evidence="8">2.4.1.-</ecNumber>
    </recommendedName>
</protein>
<feature type="transmembrane region" description="Helical" evidence="8">
    <location>
        <begin position="6"/>
        <end position="22"/>
    </location>
</feature>
<comment type="caution">
    <text evidence="9">The sequence shown here is derived from an EMBL/GenBank/DDBJ whole genome shotgun (WGS) entry which is preliminary data.</text>
</comment>
<dbReference type="OrthoDB" id="2526284at2759"/>
<keyword evidence="7 8" id="KW-0472">Membrane</keyword>
<keyword evidence="4 8" id="KW-0808">Transferase</keyword>
<evidence type="ECO:0000256" key="1">
    <source>
        <dbReference type="ARBA" id="ARBA00004167"/>
    </source>
</evidence>
<evidence type="ECO:0000256" key="3">
    <source>
        <dbReference type="ARBA" id="ARBA00022676"/>
    </source>
</evidence>
<dbReference type="EMBL" id="CANHGI010000005">
    <property type="protein sequence ID" value="CAI5450446.1"/>
    <property type="molecule type" value="Genomic_DNA"/>
</dbReference>
<reference evidence="9" key="1">
    <citation type="submission" date="2022-11" db="EMBL/GenBank/DDBJ databases">
        <authorList>
            <person name="Kikuchi T."/>
        </authorList>
    </citation>
    <scope>NUCLEOTIDE SEQUENCE</scope>
    <source>
        <strain evidence="9">PS1010</strain>
    </source>
</reference>
<organism evidence="9 10">
    <name type="scientific">Caenorhabditis angaria</name>
    <dbReference type="NCBI Taxonomy" id="860376"/>
    <lineage>
        <taxon>Eukaryota</taxon>
        <taxon>Metazoa</taxon>
        <taxon>Ecdysozoa</taxon>
        <taxon>Nematoda</taxon>
        <taxon>Chromadorea</taxon>
        <taxon>Rhabditida</taxon>
        <taxon>Rhabditina</taxon>
        <taxon>Rhabditomorpha</taxon>
        <taxon>Rhabditoidea</taxon>
        <taxon>Rhabditidae</taxon>
        <taxon>Peloderinae</taxon>
        <taxon>Caenorhabditis</taxon>
    </lineage>
</organism>
<proteinExistence type="inferred from homology"/>
<evidence type="ECO:0000256" key="2">
    <source>
        <dbReference type="ARBA" id="ARBA00007647"/>
    </source>
</evidence>
<dbReference type="Proteomes" id="UP001152747">
    <property type="component" value="Unassembled WGS sequence"/>
</dbReference>
<evidence type="ECO:0000256" key="5">
    <source>
        <dbReference type="ARBA" id="ARBA00022692"/>
    </source>
</evidence>
<accession>A0A9P1N724</accession>
<dbReference type="PANTHER" id="PTHR21461">
    <property type="entry name" value="GLYCOSYLTRANSFERASE FAMILY 92 PROTEIN"/>
    <property type="match status" value="1"/>
</dbReference>
<comment type="similarity">
    <text evidence="2 8">Belongs to the glycosyltransferase 92 family.</text>
</comment>
<evidence type="ECO:0000256" key="8">
    <source>
        <dbReference type="RuleBase" id="RU366017"/>
    </source>
</evidence>
<evidence type="ECO:0000256" key="4">
    <source>
        <dbReference type="ARBA" id="ARBA00022679"/>
    </source>
</evidence>
<dbReference type="AlphaFoldDB" id="A0A9P1N724"/>
<keyword evidence="6 8" id="KW-1133">Transmembrane helix</keyword>
<keyword evidence="10" id="KW-1185">Reference proteome</keyword>
<name>A0A9P1N724_9PELO</name>
<evidence type="ECO:0000313" key="9">
    <source>
        <dbReference type="EMBL" id="CAI5450446.1"/>
    </source>
</evidence>
<evidence type="ECO:0000256" key="7">
    <source>
        <dbReference type="ARBA" id="ARBA00023136"/>
    </source>
</evidence>
<evidence type="ECO:0000256" key="6">
    <source>
        <dbReference type="ARBA" id="ARBA00022989"/>
    </source>
</evidence>
<dbReference type="GO" id="GO:0016020">
    <property type="term" value="C:membrane"/>
    <property type="evidence" value="ECO:0007669"/>
    <property type="project" value="UniProtKB-SubCell"/>
</dbReference>
<dbReference type="GO" id="GO:0016757">
    <property type="term" value="F:glycosyltransferase activity"/>
    <property type="evidence" value="ECO:0007669"/>
    <property type="project" value="UniProtKB-UniRule"/>
</dbReference>
<dbReference type="EC" id="2.4.1.-" evidence="8"/>
<sequence>MCSENILLPIVLITLIITVYYLDKPIEMTYYGLTDKVVYVDNVSIPEKNNHPECVVETWNNKTTFELPRIETLKLLAKPGVTQTVTTEGLADGELRLVSAFLYEDEIVVTTTRQRPFQTGTPVYCRYFDCNRVEIPASIYKSFFIPLTSVHCLRKPGVSYMSLSLAENETAQVPIPFTHRLLNEPPYELGVCGGQIYGMDEKWMQITEFVEHHKLIGATMFYFSVFEIDGMTRMILDEYERSGYAEVTMINTEYTNAAMMRHMVQIHECFYRARKHSKWLLNIDHDEYLIPFKQPILSYIESLGNNTAELVFSMRRIAKFEESLKKYNNIEEVSNDIQGANYNLTHDSSFASPKVMIRPDKVNVMLVHWSYGMEPRYKVNVVPKHIATLNHYRTTSPKYLWSDYMMIMIKQNVKFLHVTLQKNYVEKLRHNVAQVVGYVFEKHDVTCDNIPLVLQRATKPYLKKLKICE</sequence>
<keyword evidence="3 8" id="KW-0328">Glycosyltransferase</keyword>
<comment type="subcellular location">
    <subcellularLocation>
        <location evidence="1">Membrane</location>
        <topology evidence="1">Single-pass membrane protein</topology>
    </subcellularLocation>
</comment>
<dbReference type="Pfam" id="PF01697">
    <property type="entry name" value="Glyco_transf_92"/>
    <property type="match status" value="1"/>
</dbReference>
<keyword evidence="5 8" id="KW-0812">Transmembrane</keyword>
<dbReference type="GO" id="GO:0005737">
    <property type="term" value="C:cytoplasm"/>
    <property type="evidence" value="ECO:0007669"/>
    <property type="project" value="TreeGrafter"/>
</dbReference>
<dbReference type="InterPro" id="IPR008166">
    <property type="entry name" value="Glyco_transf_92"/>
</dbReference>